<keyword evidence="8" id="KW-1185">Reference proteome</keyword>
<dbReference type="Pfam" id="PF13520">
    <property type="entry name" value="AA_permease_2"/>
    <property type="match status" value="1"/>
</dbReference>
<protein>
    <submittedName>
        <fullName evidence="7">Amino acid permease</fullName>
    </submittedName>
</protein>
<feature type="transmembrane region" description="Helical" evidence="6">
    <location>
        <begin position="114"/>
        <end position="135"/>
    </location>
</feature>
<feature type="transmembrane region" description="Helical" evidence="6">
    <location>
        <begin position="341"/>
        <end position="359"/>
    </location>
</feature>
<sequence length="440" mass="47432">MELNRRLGWKEATALGIGAMVGAGIFVLSGVATGKAGPSVIVSFILAAILEILLGLCYAELASRYPRAGGSYEYVRETMGPLMGTLIGWSYWGAWLAASSFVSQGFGHYLHSLIGVPPILSAVILLLMLGVLNILGVKYSGIVQVGIVVVEIVLLVSFFLLGWAHVNYALFTPFAPNGLEGIVGAALVGFLSMVGWDGIVAAGEEIRDPKRTIPKAIFSSIVIVLILYLGLLFVSVGVVPWQELGASTVPVALASQRFLGSFGPLLVNIVIVIALPATANAFILSISRTAFAMGRNGLLPKILSFVHPRTETPVWSIVLGVGIQIAFTIFSSINFAVSATGFLYLLTFIFTMVVFFISRRKVISQERSDQFQVPFYPFTPLLALAICIVLLIPVGGSGVFVGLLWISLGFGLYIVRYKKILQIENRKMITKQKLDVPFVK</sequence>
<accession>A0ABY4CLM2</accession>
<evidence type="ECO:0000256" key="6">
    <source>
        <dbReference type="SAM" id="Phobius"/>
    </source>
</evidence>
<keyword evidence="3 6" id="KW-0812">Transmembrane</keyword>
<dbReference type="PANTHER" id="PTHR42770:SF7">
    <property type="entry name" value="MEMBRANE PROTEIN"/>
    <property type="match status" value="1"/>
</dbReference>
<evidence type="ECO:0000256" key="3">
    <source>
        <dbReference type="ARBA" id="ARBA00022692"/>
    </source>
</evidence>
<dbReference type="PANTHER" id="PTHR42770">
    <property type="entry name" value="AMINO ACID TRANSPORTER-RELATED"/>
    <property type="match status" value="1"/>
</dbReference>
<feature type="transmembrane region" description="Helical" evidence="6">
    <location>
        <begin position="40"/>
        <end position="61"/>
    </location>
</feature>
<feature type="transmembrane region" description="Helical" evidence="6">
    <location>
        <begin position="314"/>
        <end position="335"/>
    </location>
</feature>
<organism evidence="7 8">
    <name type="scientific">Fodinisporobacter ferrooxydans</name>
    <dbReference type="NCBI Taxonomy" id="2901836"/>
    <lineage>
        <taxon>Bacteria</taxon>
        <taxon>Bacillati</taxon>
        <taxon>Bacillota</taxon>
        <taxon>Bacilli</taxon>
        <taxon>Bacillales</taxon>
        <taxon>Alicyclobacillaceae</taxon>
        <taxon>Fodinisporobacter</taxon>
    </lineage>
</organism>
<keyword evidence="2" id="KW-1003">Cell membrane</keyword>
<comment type="subcellular location">
    <subcellularLocation>
        <location evidence="1">Cell membrane</location>
        <topology evidence="1">Multi-pass membrane protein</topology>
    </subcellularLocation>
</comment>
<feature type="transmembrane region" description="Helical" evidence="6">
    <location>
        <begin position="371"/>
        <end position="392"/>
    </location>
</feature>
<reference evidence="7" key="1">
    <citation type="submission" date="2021-12" db="EMBL/GenBank/DDBJ databases">
        <title>Alicyclobacillaceae gen. nov., sp. nov., isolated from chalcocite enrichment system.</title>
        <authorList>
            <person name="Jiang Z."/>
        </authorList>
    </citation>
    <scope>NUCLEOTIDE SEQUENCE</scope>
    <source>
        <strain evidence="7">MYW30-H2</strain>
    </source>
</reference>
<evidence type="ECO:0000256" key="4">
    <source>
        <dbReference type="ARBA" id="ARBA00022989"/>
    </source>
</evidence>
<keyword evidence="5 6" id="KW-0472">Membrane</keyword>
<dbReference type="Proteomes" id="UP000830167">
    <property type="component" value="Chromosome"/>
</dbReference>
<dbReference type="InterPro" id="IPR002293">
    <property type="entry name" value="AA/rel_permease1"/>
</dbReference>
<dbReference type="EMBL" id="CP089291">
    <property type="protein sequence ID" value="UOF91239.1"/>
    <property type="molecule type" value="Genomic_DNA"/>
</dbReference>
<evidence type="ECO:0000313" key="8">
    <source>
        <dbReference type="Proteomes" id="UP000830167"/>
    </source>
</evidence>
<evidence type="ECO:0000256" key="2">
    <source>
        <dbReference type="ARBA" id="ARBA00022475"/>
    </source>
</evidence>
<feature type="transmembrane region" description="Helical" evidence="6">
    <location>
        <begin position="216"/>
        <end position="241"/>
    </location>
</feature>
<feature type="transmembrane region" description="Helical" evidence="6">
    <location>
        <begin position="182"/>
        <end position="204"/>
    </location>
</feature>
<evidence type="ECO:0000256" key="5">
    <source>
        <dbReference type="ARBA" id="ARBA00023136"/>
    </source>
</evidence>
<feature type="transmembrane region" description="Helical" evidence="6">
    <location>
        <begin position="398"/>
        <end position="417"/>
    </location>
</feature>
<dbReference type="PIRSF" id="PIRSF006060">
    <property type="entry name" value="AA_transporter"/>
    <property type="match status" value="1"/>
</dbReference>
<dbReference type="Gene3D" id="1.20.1740.10">
    <property type="entry name" value="Amino acid/polyamine transporter I"/>
    <property type="match status" value="1"/>
</dbReference>
<dbReference type="RefSeq" id="WP_347437927.1">
    <property type="nucleotide sequence ID" value="NZ_CP089291.1"/>
</dbReference>
<feature type="transmembrane region" description="Helical" evidence="6">
    <location>
        <begin position="82"/>
        <end position="102"/>
    </location>
</feature>
<evidence type="ECO:0000256" key="1">
    <source>
        <dbReference type="ARBA" id="ARBA00004651"/>
    </source>
</evidence>
<feature type="transmembrane region" description="Helical" evidence="6">
    <location>
        <begin position="12"/>
        <end position="34"/>
    </location>
</feature>
<keyword evidence="4 6" id="KW-1133">Transmembrane helix</keyword>
<feature type="transmembrane region" description="Helical" evidence="6">
    <location>
        <begin position="261"/>
        <end position="286"/>
    </location>
</feature>
<gene>
    <name evidence="7" type="ORF">LSG31_02990</name>
</gene>
<evidence type="ECO:0000313" key="7">
    <source>
        <dbReference type="EMBL" id="UOF91239.1"/>
    </source>
</evidence>
<feature type="transmembrane region" description="Helical" evidence="6">
    <location>
        <begin position="142"/>
        <end position="162"/>
    </location>
</feature>
<dbReference type="InterPro" id="IPR050367">
    <property type="entry name" value="APC_superfamily"/>
</dbReference>
<name>A0ABY4CLM2_9BACL</name>
<proteinExistence type="predicted"/>